<name>A0ABT1KSZ4_9ACTN</name>
<reference evidence="2 3" key="1">
    <citation type="submission" date="2022-06" db="EMBL/GenBank/DDBJ databases">
        <authorList>
            <person name="So Y."/>
        </authorList>
    </citation>
    <scope>NUCLEOTIDE SEQUENCE [LARGE SCALE GENOMIC DNA]</scope>
    <source>
        <strain evidence="2 3">STR3</strain>
    </source>
</reference>
<evidence type="ECO:0000256" key="1">
    <source>
        <dbReference type="SAM" id="MobiDB-lite"/>
    </source>
</evidence>
<organism evidence="2 3">
    <name type="scientific">Nocardioides pinisoli</name>
    <dbReference type="NCBI Taxonomy" id="2950279"/>
    <lineage>
        <taxon>Bacteria</taxon>
        <taxon>Bacillati</taxon>
        <taxon>Actinomycetota</taxon>
        <taxon>Actinomycetes</taxon>
        <taxon>Propionibacteriales</taxon>
        <taxon>Nocardioidaceae</taxon>
        <taxon>Nocardioides</taxon>
    </lineage>
</organism>
<evidence type="ECO:0000313" key="2">
    <source>
        <dbReference type="EMBL" id="MCP3420777.1"/>
    </source>
</evidence>
<dbReference type="RefSeq" id="WP_254180002.1">
    <property type="nucleotide sequence ID" value="NZ_JANARS010000001.1"/>
</dbReference>
<accession>A0ABT1KSZ4</accession>
<sequence length="75" mass="7957">MATGLLDPAALGLAPHLRDELPLRALGARQDPRQDRADLVSHAMALDDSSDEGRAVDDDVEEDEARDHAGGDPEG</sequence>
<comment type="caution">
    <text evidence="2">The sequence shown here is derived from an EMBL/GenBank/DDBJ whole genome shotgun (WGS) entry which is preliminary data.</text>
</comment>
<evidence type="ECO:0000313" key="3">
    <source>
        <dbReference type="Proteomes" id="UP001204524"/>
    </source>
</evidence>
<feature type="compositionally biased region" description="Basic and acidic residues" evidence="1">
    <location>
        <begin position="65"/>
        <end position="75"/>
    </location>
</feature>
<gene>
    <name evidence="2" type="ORF">NCI01_03110</name>
</gene>
<feature type="region of interest" description="Disordered" evidence="1">
    <location>
        <begin position="42"/>
        <end position="75"/>
    </location>
</feature>
<dbReference type="Proteomes" id="UP001204524">
    <property type="component" value="Unassembled WGS sequence"/>
</dbReference>
<dbReference type="EMBL" id="JANARS010000001">
    <property type="protein sequence ID" value="MCP3420777.1"/>
    <property type="molecule type" value="Genomic_DNA"/>
</dbReference>
<protein>
    <submittedName>
        <fullName evidence="2">Uncharacterized protein</fullName>
    </submittedName>
</protein>
<keyword evidence="3" id="KW-1185">Reference proteome</keyword>
<proteinExistence type="predicted"/>